<accession>A0ABT5R5J8</accession>
<evidence type="ECO:0000313" key="3">
    <source>
        <dbReference type="Proteomes" id="UP001149400"/>
    </source>
</evidence>
<feature type="signal peptide" evidence="1">
    <location>
        <begin position="1"/>
        <end position="24"/>
    </location>
</feature>
<proteinExistence type="predicted"/>
<evidence type="ECO:0000313" key="2">
    <source>
        <dbReference type="EMBL" id="MDD1795544.1"/>
    </source>
</evidence>
<protein>
    <recommendedName>
        <fullName evidence="4">Outer membrane receptor protein</fullName>
    </recommendedName>
</protein>
<gene>
    <name evidence="2" type="ORF">LRP50_20670</name>
</gene>
<sequence>MKKCRLSGLCGLAIASTFPLTVLAENLEESPWGGNAVAYYSQNGFDKDDYRSIRSLNWSATGTYRISDLYSAYLTSGGYRKYEDETGDFFTDTALGLSRSSLVEFGETGKVGAQLQLTLPTSEFSRKDDLQSGVRLATSVAAKALGIDFYLSPRYRKNFHEYKTTVNGKVLTEHIVSVVGNVGYGLGDAYFQGTIIGGTSWTYLDSRRDWTYVGEIKASYLLTEYLSAALSASNSGVYYDAERGTLGNIDLFDEKEATYTASLTFSF</sequence>
<dbReference type="Proteomes" id="UP001149400">
    <property type="component" value="Unassembled WGS sequence"/>
</dbReference>
<feature type="chain" id="PRO_5046076039" description="Outer membrane receptor protein" evidence="1">
    <location>
        <begin position="25"/>
        <end position="267"/>
    </location>
</feature>
<comment type="caution">
    <text evidence="2">The sequence shown here is derived from an EMBL/GenBank/DDBJ whole genome shotgun (WGS) entry which is preliminary data.</text>
</comment>
<name>A0ABT5R5J8_9GAMM</name>
<reference evidence="2" key="1">
    <citation type="submission" date="2021-12" db="EMBL/GenBank/DDBJ databases">
        <title>Enterovibrio ZSDZ35 sp. nov. and Enterovibrio ZSDZ42 sp. nov., isolated from coastal seawater in Qingdao.</title>
        <authorList>
            <person name="Zhang P."/>
        </authorList>
    </citation>
    <scope>NUCLEOTIDE SEQUENCE</scope>
    <source>
        <strain evidence="2">ZSDZ42</strain>
    </source>
</reference>
<organism evidence="2 3">
    <name type="scientific">Enterovibrio gelatinilyticus</name>
    <dbReference type="NCBI Taxonomy" id="2899819"/>
    <lineage>
        <taxon>Bacteria</taxon>
        <taxon>Pseudomonadati</taxon>
        <taxon>Pseudomonadota</taxon>
        <taxon>Gammaproteobacteria</taxon>
        <taxon>Vibrionales</taxon>
        <taxon>Vibrionaceae</taxon>
        <taxon>Enterovibrio</taxon>
    </lineage>
</organism>
<keyword evidence="1" id="KW-0732">Signal</keyword>
<evidence type="ECO:0000256" key="1">
    <source>
        <dbReference type="SAM" id="SignalP"/>
    </source>
</evidence>
<evidence type="ECO:0008006" key="4">
    <source>
        <dbReference type="Google" id="ProtNLM"/>
    </source>
</evidence>
<dbReference type="EMBL" id="JAJUBC010000030">
    <property type="protein sequence ID" value="MDD1795544.1"/>
    <property type="molecule type" value="Genomic_DNA"/>
</dbReference>
<keyword evidence="3" id="KW-1185">Reference proteome</keyword>
<dbReference type="RefSeq" id="WP_274166337.1">
    <property type="nucleotide sequence ID" value="NZ_JAJUBC010000030.1"/>
</dbReference>